<name>A0A1F6TAN4_9PROT</name>
<evidence type="ECO:0000259" key="1">
    <source>
        <dbReference type="Pfam" id="PF02036"/>
    </source>
</evidence>
<reference evidence="2 3" key="1">
    <citation type="journal article" date="2016" name="Nat. Commun.">
        <title>Thousands of microbial genomes shed light on interconnected biogeochemical processes in an aquifer system.</title>
        <authorList>
            <person name="Anantharaman K."/>
            <person name="Brown C.T."/>
            <person name="Hug L.A."/>
            <person name="Sharon I."/>
            <person name="Castelle C.J."/>
            <person name="Probst A.J."/>
            <person name="Thomas B.C."/>
            <person name="Singh A."/>
            <person name="Wilkins M.J."/>
            <person name="Karaoz U."/>
            <person name="Brodie E.L."/>
            <person name="Williams K.H."/>
            <person name="Hubbard S.S."/>
            <person name="Banfield J.F."/>
        </authorList>
    </citation>
    <scope>NUCLEOTIDE SEQUENCE [LARGE SCALE GENOMIC DNA]</scope>
</reference>
<proteinExistence type="predicted"/>
<gene>
    <name evidence="2" type="ORF">A2150_05525</name>
</gene>
<dbReference type="Proteomes" id="UP000177925">
    <property type="component" value="Unassembled WGS sequence"/>
</dbReference>
<organism evidence="2 3">
    <name type="scientific">Candidatus Muproteobacteria bacterium RBG_16_64_11</name>
    <dbReference type="NCBI Taxonomy" id="1817758"/>
    <lineage>
        <taxon>Bacteria</taxon>
        <taxon>Pseudomonadati</taxon>
        <taxon>Pseudomonadota</taxon>
        <taxon>Candidatus Muproteobacteria</taxon>
    </lineage>
</organism>
<dbReference type="InterPro" id="IPR036527">
    <property type="entry name" value="SCP2_sterol-bd_dom_sf"/>
</dbReference>
<dbReference type="Gene3D" id="3.30.1050.10">
    <property type="entry name" value="SCP2 sterol-binding domain"/>
    <property type="match status" value="1"/>
</dbReference>
<protein>
    <submittedName>
        <fullName evidence="2">Sterol-binding protein</fullName>
    </submittedName>
</protein>
<dbReference type="SUPFAM" id="SSF55718">
    <property type="entry name" value="SCP-like"/>
    <property type="match status" value="1"/>
</dbReference>
<feature type="domain" description="SCP2" evidence="1">
    <location>
        <begin position="93"/>
        <end position="148"/>
    </location>
</feature>
<dbReference type="InterPro" id="IPR003033">
    <property type="entry name" value="SCP2_sterol-bd_dom"/>
</dbReference>
<dbReference type="AlphaFoldDB" id="A0A1F6TAN4"/>
<dbReference type="EMBL" id="MFSS01000096">
    <property type="protein sequence ID" value="OGI42184.1"/>
    <property type="molecule type" value="Genomic_DNA"/>
</dbReference>
<accession>A0A1F6TAN4</accession>
<dbReference type="Pfam" id="PF02036">
    <property type="entry name" value="SCP2"/>
    <property type="match status" value="1"/>
</dbReference>
<comment type="caution">
    <text evidence="2">The sequence shown here is derived from an EMBL/GenBank/DDBJ whole genome shotgun (WGS) entry which is preliminary data.</text>
</comment>
<dbReference type="STRING" id="1817758.A2150_05525"/>
<sequence length="169" mass="18509">MQAAEEAAPAPAPAPAEAAKPVFMSAEWAALACDAWNRDPVLTDKLVESGWTDNDGKRGFKVMQIYRTDCPTSPRVEMRVSKKDGKALCVYGGKVETAKLDTGMDYIMHAESKRWQEMGAGEYGPMRAMMFGRLKFDGPMMEAMGNMGPFANFLLIGGKIDSDRSTCPK</sequence>
<evidence type="ECO:0000313" key="2">
    <source>
        <dbReference type="EMBL" id="OGI42184.1"/>
    </source>
</evidence>
<evidence type="ECO:0000313" key="3">
    <source>
        <dbReference type="Proteomes" id="UP000177925"/>
    </source>
</evidence>